<evidence type="ECO:0000256" key="1">
    <source>
        <dbReference type="ARBA" id="ARBA00004365"/>
    </source>
</evidence>
<evidence type="ECO:0000259" key="7">
    <source>
        <dbReference type="Pfam" id="PF00460"/>
    </source>
</evidence>
<dbReference type="AlphaFoldDB" id="A0A369WP59"/>
<keyword evidence="10" id="KW-0282">Flagellum</keyword>
<evidence type="ECO:0000256" key="3">
    <source>
        <dbReference type="ARBA" id="ARBA00009677"/>
    </source>
</evidence>
<comment type="subcellular location">
    <subcellularLocation>
        <location evidence="1">Bacterial flagellum</location>
    </subcellularLocation>
    <subcellularLocation>
        <location evidence="2">Secreted</location>
    </subcellularLocation>
</comment>
<dbReference type="PANTHER" id="PTHR30033">
    <property type="entry name" value="FLAGELLAR HOOK-ASSOCIATED PROTEIN 1"/>
    <property type="match status" value="1"/>
</dbReference>
<gene>
    <name evidence="10" type="primary">flgK</name>
    <name evidence="10" type="ORF">DV711_07250</name>
</gene>
<evidence type="ECO:0000259" key="8">
    <source>
        <dbReference type="Pfam" id="PF06429"/>
    </source>
</evidence>
<dbReference type="NCBIfam" id="TIGR02492">
    <property type="entry name" value="flgK_ends"/>
    <property type="match status" value="1"/>
</dbReference>
<keyword evidence="10" id="KW-0969">Cilium</keyword>
<reference evidence="10 11" key="1">
    <citation type="submission" date="2018-07" db="EMBL/GenBank/DDBJ databases">
        <title>Motiliproteus coralliicola sp. nov., a bacterium isolated from Coral.</title>
        <authorList>
            <person name="Wang G."/>
        </authorList>
    </citation>
    <scope>NUCLEOTIDE SEQUENCE [LARGE SCALE GENOMIC DNA]</scope>
    <source>
        <strain evidence="10 11">C34</strain>
    </source>
</reference>
<dbReference type="SUPFAM" id="SSF64518">
    <property type="entry name" value="Phase 1 flagellin"/>
    <property type="match status" value="1"/>
</dbReference>
<dbReference type="PRINTS" id="PR01005">
    <property type="entry name" value="FLGHOOKAP1"/>
</dbReference>
<evidence type="ECO:0000313" key="10">
    <source>
        <dbReference type="EMBL" id="RDE22394.1"/>
    </source>
</evidence>
<comment type="similarity">
    <text evidence="3">Belongs to the flagella basal body rod proteins family.</text>
</comment>
<evidence type="ECO:0000256" key="5">
    <source>
        <dbReference type="ARBA" id="ARBA00022525"/>
    </source>
</evidence>
<proteinExistence type="inferred from homology"/>
<accession>A0A369WP59</accession>
<feature type="domain" description="Flagellar hook-associated protein FlgK helical" evidence="9">
    <location>
        <begin position="93"/>
        <end position="325"/>
    </location>
</feature>
<organism evidence="10 11">
    <name type="scientific">Motiliproteus coralliicola</name>
    <dbReference type="NCBI Taxonomy" id="2283196"/>
    <lineage>
        <taxon>Bacteria</taxon>
        <taxon>Pseudomonadati</taxon>
        <taxon>Pseudomonadota</taxon>
        <taxon>Gammaproteobacteria</taxon>
        <taxon>Oceanospirillales</taxon>
        <taxon>Oceanospirillaceae</taxon>
        <taxon>Motiliproteus</taxon>
    </lineage>
</organism>
<dbReference type="InterPro" id="IPR019776">
    <property type="entry name" value="Flagellar_basal_body_rod_CS"/>
</dbReference>
<dbReference type="GO" id="GO:0044780">
    <property type="term" value="P:bacterial-type flagellum assembly"/>
    <property type="evidence" value="ECO:0007669"/>
    <property type="project" value="InterPro"/>
</dbReference>
<evidence type="ECO:0000313" key="11">
    <source>
        <dbReference type="Proteomes" id="UP000253769"/>
    </source>
</evidence>
<evidence type="ECO:0000256" key="4">
    <source>
        <dbReference type="ARBA" id="ARBA00016244"/>
    </source>
</evidence>
<dbReference type="GO" id="GO:0005576">
    <property type="term" value="C:extracellular region"/>
    <property type="evidence" value="ECO:0007669"/>
    <property type="project" value="UniProtKB-SubCell"/>
</dbReference>
<comment type="caution">
    <text evidence="10">The sequence shown here is derived from an EMBL/GenBank/DDBJ whole genome shotgun (WGS) entry which is preliminary data.</text>
</comment>
<feature type="domain" description="Flagellar basal-body/hook protein C-terminal" evidence="8">
    <location>
        <begin position="643"/>
        <end position="679"/>
    </location>
</feature>
<evidence type="ECO:0000256" key="6">
    <source>
        <dbReference type="ARBA" id="ARBA00023143"/>
    </source>
</evidence>
<dbReference type="EMBL" id="QQOH01000002">
    <property type="protein sequence ID" value="RDE22394.1"/>
    <property type="molecule type" value="Genomic_DNA"/>
</dbReference>
<dbReference type="OrthoDB" id="9802553at2"/>
<feature type="domain" description="Flagellar basal body rod protein N-terminal" evidence="7">
    <location>
        <begin position="12"/>
        <end position="41"/>
    </location>
</feature>
<keyword evidence="5" id="KW-0964">Secreted</keyword>
<dbReference type="PROSITE" id="PS00588">
    <property type="entry name" value="FLAGELLA_BB_ROD"/>
    <property type="match status" value="1"/>
</dbReference>
<dbReference type="Pfam" id="PF06429">
    <property type="entry name" value="Flg_bbr_C"/>
    <property type="match status" value="1"/>
</dbReference>
<dbReference type="GO" id="GO:0009424">
    <property type="term" value="C:bacterial-type flagellum hook"/>
    <property type="evidence" value="ECO:0007669"/>
    <property type="project" value="InterPro"/>
</dbReference>
<dbReference type="InterPro" id="IPR010930">
    <property type="entry name" value="Flg_bb/hook_C_dom"/>
</dbReference>
<dbReference type="InterPro" id="IPR002371">
    <property type="entry name" value="FlgK"/>
</dbReference>
<dbReference type="Pfam" id="PF22638">
    <property type="entry name" value="FlgK_D1"/>
    <property type="match status" value="1"/>
</dbReference>
<dbReference type="InterPro" id="IPR001444">
    <property type="entry name" value="Flag_bb_rod_N"/>
</dbReference>
<dbReference type="InterPro" id="IPR053927">
    <property type="entry name" value="FlgK_helical"/>
</dbReference>
<dbReference type="PANTHER" id="PTHR30033:SF1">
    <property type="entry name" value="FLAGELLAR HOOK-ASSOCIATED PROTEIN 1"/>
    <property type="match status" value="1"/>
</dbReference>
<sequence length="684" mass="73794">MQLSRRRFNMTINIALQGLSVAQRGFEVASNNIANVNTPGYSRQQVELTSRSAPEQGVQIVSINRVVDLFSQQQHWSSSAAFQSTDAFAFYAGQLDNLLANSTTSLSASLDQFFSALQTGVDDPSSIPNRELILAQAEATAERFVEVDRQLRSQNEAINTKLSSATGEVNQMTKIVADLNELIRLADSRGEPANELKDQRDQMIMGLSEKLGVTVQTGTGSTDINLYVGNGQPLVIGGNASTITYSQGDPDINDVDIHLSINDKRIKIDDQITDGEIGGLLRIKDELLIPTWNELGRLAIVFSDTMNAQHSKGVDIDGRMANDLFSDLKNNGEVRAFSTNQSPMSPLSDVVIRDTSLLNASDYVVKFGEGDTFTVTRKSDGQIFTQDDFSARSGTDVYQDMTLEQDVANGTLRINIDGVDISLATAKGEPFGENDQVLVMPVRTGAESLEVGLKSGRELAFASPVRAETAEDNLGTLSVDGIIIQEPSNFGQPGSVVSMEQAVVNNPPVQIVFNADGTYDAFDVSDPNNPIAYVFDDGSAATNRTYTEGQPIQFNGFTATISGKPSVNDKIDFSANTGAVSDNRNALQLSNLQQAEVIEGASYQDNYGRLIERVGTSASVANINLQANEAIMLNAESVRNGISGVNLDEEAADIIKFQQQYQAASQVINTARNLFETLLASTGG</sequence>
<dbReference type="Proteomes" id="UP000253769">
    <property type="component" value="Unassembled WGS sequence"/>
</dbReference>
<name>A0A369WP59_9GAMM</name>
<evidence type="ECO:0000259" key="9">
    <source>
        <dbReference type="Pfam" id="PF22638"/>
    </source>
</evidence>
<protein>
    <recommendedName>
        <fullName evidence="4">Flagellar hook-associated protein 1</fullName>
    </recommendedName>
</protein>
<keyword evidence="10" id="KW-0966">Cell projection</keyword>
<dbReference type="Pfam" id="PF00460">
    <property type="entry name" value="Flg_bb_rod"/>
    <property type="match status" value="1"/>
</dbReference>
<dbReference type="GO" id="GO:0005198">
    <property type="term" value="F:structural molecule activity"/>
    <property type="evidence" value="ECO:0007669"/>
    <property type="project" value="InterPro"/>
</dbReference>
<keyword evidence="11" id="KW-1185">Reference proteome</keyword>
<evidence type="ECO:0000256" key="2">
    <source>
        <dbReference type="ARBA" id="ARBA00004613"/>
    </source>
</evidence>
<keyword evidence="6" id="KW-0975">Bacterial flagellum</keyword>